<dbReference type="RefSeq" id="WP_109921946.1">
    <property type="nucleotide sequence ID" value="NZ_QGLF01000004.1"/>
</dbReference>
<dbReference type="Proteomes" id="UP000246077">
    <property type="component" value="Unassembled WGS sequence"/>
</dbReference>
<reference evidence="2" key="1">
    <citation type="submission" date="2018-05" db="EMBL/GenBank/DDBJ databases">
        <title>Zavarzinia sp. HR-AS.</title>
        <authorList>
            <person name="Lee Y."/>
            <person name="Jeon C.O."/>
        </authorList>
    </citation>
    <scope>NUCLEOTIDE SEQUENCE [LARGE SCALE GENOMIC DNA]</scope>
    <source>
        <strain evidence="2">DSM 1231</strain>
    </source>
</reference>
<name>A0A317E0X2_9PROT</name>
<evidence type="ECO:0008006" key="3">
    <source>
        <dbReference type="Google" id="ProtNLM"/>
    </source>
</evidence>
<keyword evidence="2" id="KW-1185">Reference proteome</keyword>
<dbReference type="EMBL" id="QGLF01000004">
    <property type="protein sequence ID" value="PWR19770.1"/>
    <property type="molecule type" value="Genomic_DNA"/>
</dbReference>
<dbReference type="PROSITE" id="PS51257">
    <property type="entry name" value="PROKAR_LIPOPROTEIN"/>
    <property type="match status" value="1"/>
</dbReference>
<proteinExistence type="predicted"/>
<organism evidence="1 2">
    <name type="scientific">Zavarzinia compransoris</name>
    <dbReference type="NCBI Taxonomy" id="1264899"/>
    <lineage>
        <taxon>Bacteria</taxon>
        <taxon>Pseudomonadati</taxon>
        <taxon>Pseudomonadota</taxon>
        <taxon>Alphaproteobacteria</taxon>
        <taxon>Rhodospirillales</taxon>
        <taxon>Zavarziniaceae</taxon>
        <taxon>Zavarzinia</taxon>
    </lineage>
</organism>
<protein>
    <recommendedName>
        <fullName evidence="3">Lipoprotein</fullName>
    </recommendedName>
</protein>
<evidence type="ECO:0000313" key="1">
    <source>
        <dbReference type="EMBL" id="PWR19770.1"/>
    </source>
</evidence>
<gene>
    <name evidence="1" type="ORF">DKG75_15020</name>
</gene>
<evidence type="ECO:0000313" key="2">
    <source>
        <dbReference type="Proteomes" id="UP000246077"/>
    </source>
</evidence>
<comment type="caution">
    <text evidence="1">The sequence shown here is derived from an EMBL/GenBank/DDBJ whole genome shotgun (WGS) entry which is preliminary data.</text>
</comment>
<dbReference type="AlphaFoldDB" id="A0A317E0X2"/>
<accession>A0A317E0X2</accession>
<sequence>MRGRALAVLVFLALAACSRDRLPADWAAVGRPAGCSWIDGTYEAKGRAVDAAGGGIPLATALVPSLIDRVPVDYAELAKVEQVGLRWDAGAGVLHIVPAGGDMPAQAVAYGCGEGRLALRRAGPTVEKDWVGLGSEDIQVWQDAGGGLVVSASSRAVFAAFMLVPMAAGSSRYYRFERVTPAPSPAPPGMPAAGPGHRR</sequence>